<dbReference type="RefSeq" id="WP_260994743.1">
    <property type="nucleotide sequence ID" value="NZ_JAODWD010000004.1"/>
</dbReference>
<dbReference type="InterPro" id="IPR000073">
    <property type="entry name" value="AB_hydrolase_1"/>
</dbReference>
<gene>
    <name evidence="2" type="ORF">N4S67_19715</name>
</gene>
<organism evidence="2 3">
    <name type="scientific">Mycobacterium deserti</name>
    <dbReference type="NCBI Taxonomy" id="2978347"/>
    <lineage>
        <taxon>Bacteria</taxon>
        <taxon>Bacillati</taxon>
        <taxon>Actinomycetota</taxon>
        <taxon>Actinomycetes</taxon>
        <taxon>Mycobacteriales</taxon>
        <taxon>Mycobacteriaceae</taxon>
        <taxon>Mycobacterium</taxon>
    </lineage>
</organism>
<dbReference type="GO" id="GO:0016787">
    <property type="term" value="F:hydrolase activity"/>
    <property type="evidence" value="ECO:0007669"/>
    <property type="project" value="UniProtKB-KW"/>
</dbReference>
<evidence type="ECO:0000259" key="1">
    <source>
        <dbReference type="Pfam" id="PF12697"/>
    </source>
</evidence>
<keyword evidence="2" id="KW-0378">Hydrolase</keyword>
<dbReference type="InterPro" id="IPR050266">
    <property type="entry name" value="AB_hydrolase_sf"/>
</dbReference>
<accession>A0ABT2MED6</accession>
<comment type="caution">
    <text evidence="2">The sequence shown here is derived from an EMBL/GenBank/DDBJ whole genome shotgun (WGS) entry which is preliminary data.</text>
</comment>
<feature type="domain" description="AB hydrolase-1" evidence="1">
    <location>
        <begin position="3"/>
        <end position="235"/>
    </location>
</feature>
<dbReference type="EMBL" id="JAODWD010000004">
    <property type="protein sequence ID" value="MCT7660634.1"/>
    <property type="molecule type" value="Genomic_DNA"/>
</dbReference>
<keyword evidence="3" id="KW-1185">Reference proteome</keyword>
<dbReference type="SUPFAM" id="SSF53474">
    <property type="entry name" value="alpha/beta-Hydrolases"/>
    <property type="match status" value="1"/>
</dbReference>
<dbReference type="InterPro" id="IPR029058">
    <property type="entry name" value="AB_hydrolase_fold"/>
</dbReference>
<proteinExistence type="predicted"/>
<sequence length="252" mass="27517">MTVVLVHGNPETDTVWVPLVDALGRRDVVRLSPPGFGAPLPDTFPATYLAYRDWLVDELEGIDEPVDLVGHDWGGCHVVNVVMHRPELVRSWASDVVGLFDRDYVWHDMAQGFQTPDVGEQLVALMQDGSPEERAQQLAGFGVPHDVAMSFAAAQGPEMARAILAVYRSACQPALADAGRALENAAARPGLSLLATEDHFVGTEEMRRRAADRAGARTEVLDGLGHWWMVEDPTRGAVALTRFWNSLDQPSG</sequence>
<dbReference type="Pfam" id="PF12697">
    <property type="entry name" value="Abhydrolase_6"/>
    <property type="match status" value="1"/>
</dbReference>
<evidence type="ECO:0000313" key="3">
    <source>
        <dbReference type="Proteomes" id="UP001206639"/>
    </source>
</evidence>
<dbReference type="Proteomes" id="UP001206639">
    <property type="component" value="Unassembled WGS sequence"/>
</dbReference>
<dbReference type="Gene3D" id="3.40.50.1820">
    <property type="entry name" value="alpha/beta hydrolase"/>
    <property type="match status" value="1"/>
</dbReference>
<dbReference type="PANTHER" id="PTHR43798:SF33">
    <property type="entry name" value="HYDROLASE, PUTATIVE (AFU_ORTHOLOGUE AFUA_2G14860)-RELATED"/>
    <property type="match status" value="1"/>
</dbReference>
<name>A0ABT2MED6_9MYCO</name>
<protein>
    <submittedName>
        <fullName evidence="2">Alpha/beta hydrolase</fullName>
    </submittedName>
</protein>
<dbReference type="PANTHER" id="PTHR43798">
    <property type="entry name" value="MONOACYLGLYCEROL LIPASE"/>
    <property type="match status" value="1"/>
</dbReference>
<evidence type="ECO:0000313" key="2">
    <source>
        <dbReference type="EMBL" id="MCT7660634.1"/>
    </source>
</evidence>
<reference evidence="3" key="1">
    <citation type="submission" date="2023-07" db="EMBL/GenBank/DDBJ databases">
        <authorList>
            <person name="Deng Y."/>
            <person name="Zhang Y.-Q."/>
        </authorList>
    </citation>
    <scope>NUCLEOTIDE SEQUENCE [LARGE SCALE GENOMIC DNA]</scope>
    <source>
        <strain evidence="3">CPCC 205710</strain>
    </source>
</reference>